<dbReference type="PANTHER" id="PTHR30603:SF50">
    <property type="entry name" value="RNA POLYMERASE SIGMA-70 LIKE DOMAIN, RNA POLYMERASE SIGMA-B_F_G TYPE-RELATED"/>
    <property type="match status" value="1"/>
</dbReference>
<keyword evidence="5" id="KW-0804">Transcription</keyword>
<dbReference type="Gramene" id="OIW01606">
    <property type="protein sequence ID" value="OIW01606"/>
    <property type="gene ID" value="TanjilG_10915"/>
</dbReference>
<proteinExistence type="inferred from homology"/>
<dbReference type="PANTHER" id="PTHR30603">
    <property type="entry name" value="RNA POLYMERASE SIGMA FACTOR RPO"/>
    <property type="match status" value="1"/>
</dbReference>
<dbReference type="Pfam" id="PF04539">
    <property type="entry name" value="Sigma70_r3"/>
    <property type="match status" value="1"/>
</dbReference>
<accession>A0A1J7GMD7</accession>
<dbReference type="InterPro" id="IPR036388">
    <property type="entry name" value="WH-like_DNA-bd_sf"/>
</dbReference>
<feature type="compositionally biased region" description="Polar residues" evidence="6">
    <location>
        <begin position="8"/>
        <end position="21"/>
    </location>
</feature>
<dbReference type="InterPro" id="IPR014284">
    <property type="entry name" value="RNA_pol_sigma-70_dom"/>
</dbReference>
<dbReference type="GO" id="GO:0006352">
    <property type="term" value="P:DNA-templated transcription initiation"/>
    <property type="evidence" value="ECO:0007669"/>
    <property type="project" value="InterPro"/>
</dbReference>
<dbReference type="CDD" id="cd06171">
    <property type="entry name" value="Sigma70_r4"/>
    <property type="match status" value="1"/>
</dbReference>
<reference evidence="8 9" key="1">
    <citation type="journal article" date="2017" name="Plant Biotechnol. J.">
        <title>A comprehensive draft genome sequence for lupin (Lupinus angustifolius), an emerging health food: insights into plant-microbe interactions and legume evolution.</title>
        <authorList>
            <person name="Hane J.K."/>
            <person name="Ming Y."/>
            <person name="Kamphuis L.G."/>
            <person name="Nelson M.N."/>
            <person name="Garg G."/>
            <person name="Atkins C.A."/>
            <person name="Bayer P.E."/>
            <person name="Bravo A."/>
            <person name="Bringans S."/>
            <person name="Cannon S."/>
            <person name="Edwards D."/>
            <person name="Foley R."/>
            <person name="Gao L.L."/>
            <person name="Harrison M.J."/>
            <person name="Huang W."/>
            <person name="Hurgobin B."/>
            <person name="Li S."/>
            <person name="Liu C.W."/>
            <person name="McGrath A."/>
            <person name="Morahan G."/>
            <person name="Murray J."/>
            <person name="Weller J."/>
            <person name="Jian J."/>
            <person name="Singh K.B."/>
        </authorList>
    </citation>
    <scope>NUCLEOTIDE SEQUENCE [LARGE SCALE GENOMIC DNA]</scope>
    <source>
        <strain evidence="9">cv. Tanjil</strain>
        <tissue evidence="8">Whole plant</tissue>
    </source>
</reference>
<dbReference type="Pfam" id="PF04545">
    <property type="entry name" value="Sigma70_r4"/>
    <property type="match status" value="1"/>
</dbReference>
<dbReference type="NCBIfam" id="TIGR02937">
    <property type="entry name" value="sigma70-ECF"/>
    <property type="match status" value="1"/>
</dbReference>
<evidence type="ECO:0000313" key="8">
    <source>
        <dbReference type="EMBL" id="OIW01606.1"/>
    </source>
</evidence>
<dbReference type="Gene3D" id="1.20.120.1810">
    <property type="match status" value="1"/>
</dbReference>
<keyword evidence="3" id="KW-0731">Sigma factor</keyword>
<dbReference type="OMA" id="WIESDEV"/>
<dbReference type="InterPro" id="IPR007630">
    <property type="entry name" value="RNA_pol_sigma70_r4"/>
</dbReference>
<dbReference type="InterPro" id="IPR013325">
    <property type="entry name" value="RNA_pol_sigma_r2"/>
</dbReference>
<dbReference type="Proteomes" id="UP000188354">
    <property type="component" value="Chromosome LG11"/>
</dbReference>
<gene>
    <name evidence="8" type="ORF">TanjilG_10915</name>
</gene>
<evidence type="ECO:0000256" key="5">
    <source>
        <dbReference type="ARBA" id="ARBA00023163"/>
    </source>
</evidence>
<comment type="similarity">
    <text evidence="1">Belongs to the sigma-70 factor family.</text>
</comment>
<dbReference type="InterPro" id="IPR050239">
    <property type="entry name" value="Sigma-70_RNA_pol_init_factors"/>
</dbReference>
<sequence length="566" mass="63951">MESVKTMFCSSPPFSQRTQHGNSILSSSPSFTSVLIIREQAAPAGVSWSCGCSVQNSLTSVLLQEQPDEYRPALHMYKEDKISQMEMVSVYEESTTDSADQLVHDFRRQLHLWPGLQNLLTSPQEGVIAASSTLQNVNAESERPADSVQCDTISLAKKVLLSSKQAASVAEDLKSIKADDDSLPFGSASTGLADSSIGRKKTVRSTRLLERRYKQRKTSKSKVKDEESCIARKKDVLVQEEKKTHEGFEQDDPLRLFLWGPETKKLLTFEEETQLVAHIQDLMRLEEVKTRLQSQFGREPTIAEWADGVGLSCQVLQAKLDFGNRSREKLIQANLRLVVHIAKSYQGRGLSLMDLVQEGSTGLMKSVEKFKPKAGGRFGSYSFLWIRQAIRKAIFRHSKTIRLPETVYSLLGKVMEAKKLYIQEGNLHPTKEELARRVGITEDKIGELLFVARYPNSLQQAVQADQETTFQEITEDESIEAPDMNVEKQLMRRHVLNVLRTLRPNERKIIQLRFGMVDGEPKSLSEVAEIFGLSKERVRQLETRALYKLKKCLARQGLDAYTDLLV</sequence>
<dbReference type="GO" id="GO:0003677">
    <property type="term" value="F:DNA binding"/>
    <property type="evidence" value="ECO:0007669"/>
    <property type="project" value="UniProtKB-KW"/>
</dbReference>
<dbReference type="InterPro" id="IPR007624">
    <property type="entry name" value="RNA_pol_sigma70_r3"/>
</dbReference>
<protein>
    <recommendedName>
        <fullName evidence="7">RNA polymerase sigma-70 domain-containing protein</fullName>
    </recommendedName>
</protein>
<dbReference type="InterPro" id="IPR007627">
    <property type="entry name" value="RNA_pol_sigma70_r2"/>
</dbReference>
<dbReference type="AlphaFoldDB" id="A0A1J7GMD7"/>
<keyword evidence="9" id="KW-1185">Reference proteome</keyword>
<evidence type="ECO:0000256" key="4">
    <source>
        <dbReference type="ARBA" id="ARBA00023125"/>
    </source>
</evidence>
<evidence type="ECO:0000256" key="3">
    <source>
        <dbReference type="ARBA" id="ARBA00023082"/>
    </source>
</evidence>
<keyword evidence="4" id="KW-0238">DNA-binding</keyword>
<evidence type="ECO:0000259" key="7">
    <source>
        <dbReference type="PROSITE" id="PS00716"/>
    </source>
</evidence>
<dbReference type="GO" id="GO:0016987">
    <property type="term" value="F:sigma factor activity"/>
    <property type="evidence" value="ECO:0007669"/>
    <property type="project" value="UniProtKB-KW"/>
</dbReference>
<dbReference type="GO" id="GO:0071482">
    <property type="term" value="P:cellular response to light stimulus"/>
    <property type="evidence" value="ECO:0007669"/>
    <property type="project" value="UniProtKB-ARBA"/>
</dbReference>
<dbReference type="PROSITE" id="PS00716">
    <property type="entry name" value="SIGMA70_2"/>
    <property type="match status" value="1"/>
</dbReference>
<dbReference type="Pfam" id="PF04542">
    <property type="entry name" value="Sigma70_r2"/>
    <property type="match status" value="1"/>
</dbReference>
<dbReference type="EMBL" id="CM007371">
    <property type="protein sequence ID" value="OIW01606.1"/>
    <property type="molecule type" value="Genomic_DNA"/>
</dbReference>
<dbReference type="SUPFAM" id="SSF88946">
    <property type="entry name" value="Sigma2 domain of RNA polymerase sigma factors"/>
    <property type="match status" value="1"/>
</dbReference>
<name>A0A1J7GMD7_LUPAN</name>
<evidence type="ECO:0000256" key="1">
    <source>
        <dbReference type="ARBA" id="ARBA00007788"/>
    </source>
</evidence>
<dbReference type="SUPFAM" id="SSF88659">
    <property type="entry name" value="Sigma3 and sigma4 domains of RNA polymerase sigma factors"/>
    <property type="match status" value="2"/>
</dbReference>
<evidence type="ECO:0000256" key="6">
    <source>
        <dbReference type="SAM" id="MobiDB-lite"/>
    </source>
</evidence>
<feature type="region of interest" description="Disordered" evidence="6">
    <location>
        <begin position="1"/>
        <end position="21"/>
    </location>
</feature>
<feature type="domain" description="RNA polymerase sigma-70" evidence="7">
    <location>
        <begin position="523"/>
        <end position="549"/>
    </location>
</feature>
<dbReference type="STRING" id="3871.A0A1J7GMD7"/>
<evidence type="ECO:0000313" key="9">
    <source>
        <dbReference type="Proteomes" id="UP000188354"/>
    </source>
</evidence>
<evidence type="ECO:0000256" key="2">
    <source>
        <dbReference type="ARBA" id="ARBA00023015"/>
    </source>
</evidence>
<dbReference type="PRINTS" id="PR00046">
    <property type="entry name" value="SIGMA70FCT"/>
</dbReference>
<dbReference type="Gene3D" id="1.10.10.10">
    <property type="entry name" value="Winged helix-like DNA-binding domain superfamily/Winged helix DNA-binding domain"/>
    <property type="match status" value="2"/>
</dbReference>
<dbReference type="InterPro" id="IPR013324">
    <property type="entry name" value="RNA_pol_sigma_r3/r4-like"/>
</dbReference>
<dbReference type="InterPro" id="IPR000943">
    <property type="entry name" value="RNA_pol_sigma70"/>
</dbReference>
<organism evidence="8 9">
    <name type="scientific">Lupinus angustifolius</name>
    <name type="common">Narrow-leaved blue lupine</name>
    <dbReference type="NCBI Taxonomy" id="3871"/>
    <lineage>
        <taxon>Eukaryota</taxon>
        <taxon>Viridiplantae</taxon>
        <taxon>Streptophyta</taxon>
        <taxon>Embryophyta</taxon>
        <taxon>Tracheophyta</taxon>
        <taxon>Spermatophyta</taxon>
        <taxon>Magnoliopsida</taxon>
        <taxon>eudicotyledons</taxon>
        <taxon>Gunneridae</taxon>
        <taxon>Pentapetalae</taxon>
        <taxon>rosids</taxon>
        <taxon>fabids</taxon>
        <taxon>Fabales</taxon>
        <taxon>Fabaceae</taxon>
        <taxon>Papilionoideae</taxon>
        <taxon>50 kb inversion clade</taxon>
        <taxon>genistoids sensu lato</taxon>
        <taxon>core genistoids</taxon>
        <taxon>Genisteae</taxon>
        <taxon>Lupinus</taxon>
    </lineage>
</organism>
<keyword evidence="2" id="KW-0805">Transcription regulation</keyword>